<dbReference type="InterPro" id="IPR024344">
    <property type="entry name" value="MDMPI_metal-binding"/>
</dbReference>
<proteinExistence type="predicted"/>
<dbReference type="OrthoDB" id="5178565at2"/>
<organism evidence="2 3">
    <name type="scientific">Pseudonocardia asaccharolytica DSM 44247 = NBRC 16224</name>
    <dbReference type="NCBI Taxonomy" id="1123024"/>
    <lineage>
        <taxon>Bacteria</taxon>
        <taxon>Bacillati</taxon>
        <taxon>Actinomycetota</taxon>
        <taxon>Actinomycetes</taxon>
        <taxon>Pseudonocardiales</taxon>
        <taxon>Pseudonocardiaceae</taxon>
        <taxon>Pseudonocardia</taxon>
    </lineage>
</organism>
<dbReference type="Gene3D" id="1.20.120.450">
    <property type="entry name" value="dinb family like domain"/>
    <property type="match status" value="1"/>
</dbReference>
<dbReference type="Proteomes" id="UP000321328">
    <property type="component" value="Unassembled WGS sequence"/>
</dbReference>
<dbReference type="STRING" id="1123024.GCA_000423625_00014"/>
<dbReference type="SUPFAM" id="SSF109854">
    <property type="entry name" value="DinB/YfiT-like putative metalloenzymes"/>
    <property type="match status" value="1"/>
</dbReference>
<gene>
    <name evidence="2" type="ORF">PA7_30870</name>
</gene>
<dbReference type="GO" id="GO:0046872">
    <property type="term" value="F:metal ion binding"/>
    <property type="evidence" value="ECO:0007669"/>
    <property type="project" value="InterPro"/>
</dbReference>
<comment type="caution">
    <text evidence="2">The sequence shown here is derived from an EMBL/GenBank/DDBJ whole genome shotgun (WGS) entry which is preliminary data.</text>
</comment>
<name>A0A511D392_9PSEU</name>
<dbReference type="AlphaFoldDB" id="A0A511D392"/>
<protein>
    <recommendedName>
        <fullName evidence="1">Mycothiol-dependent maleylpyruvate isomerase metal-binding domain-containing protein</fullName>
    </recommendedName>
</protein>
<accession>A0A511D392</accession>
<dbReference type="Pfam" id="PF11716">
    <property type="entry name" value="MDMPI_N"/>
    <property type="match status" value="1"/>
</dbReference>
<reference evidence="2 3" key="1">
    <citation type="submission" date="2019-07" db="EMBL/GenBank/DDBJ databases">
        <title>Whole genome shotgun sequence of Pseudonocardia asaccharolytica NBRC 16224.</title>
        <authorList>
            <person name="Hosoyama A."/>
            <person name="Uohara A."/>
            <person name="Ohji S."/>
            <person name="Ichikawa N."/>
        </authorList>
    </citation>
    <scope>NUCLEOTIDE SEQUENCE [LARGE SCALE GENOMIC DNA]</scope>
    <source>
        <strain evidence="2 3">NBRC 16224</strain>
    </source>
</reference>
<evidence type="ECO:0000313" key="3">
    <source>
        <dbReference type="Proteomes" id="UP000321328"/>
    </source>
</evidence>
<dbReference type="InterPro" id="IPR017517">
    <property type="entry name" value="Maleyloyr_isom"/>
</dbReference>
<evidence type="ECO:0000259" key="1">
    <source>
        <dbReference type="Pfam" id="PF11716"/>
    </source>
</evidence>
<dbReference type="RefSeq" id="WP_028928346.1">
    <property type="nucleotide sequence ID" value="NZ_AUII01000001.1"/>
</dbReference>
<keyword evidence="3" id="KW-1185">Reference proteome</keyword>
<dbReference type="InterPro" id="IPR034660">
    <property type="entry name" value="DinB/YfiT-like"/>
</dbReference>
<sequence length="220" mass="23604">MERARRWQALDAERAGIADLLASLTPVEWAHPSLCVGWTVREVAAHLTLAPRTSVAAAAVEFVRARGSFDRMIDASARWHATRGTDQLVADLRGIVGSRRLAPGQRLADALMDVLVHGQDIALPLGRRREMPAEAARASADHLWRIGFPFHARRRLRGFRLHAPDVDWTAGEGAEVSGPITAILPLLAGRSATVPLLAGDGAVELAARLAPRPRIGPGGG</sequence>
<evidence type="ECO:0000313" key="2">
    <source>
        <dbReference type="EMBL" id="GEL19250.1"/>
    </source>
</evidence>
<dbReference type="EMBL" id="BJVI01000034">
    <property type="protein sequence ID" value="GEL19250.1"/>
    <property type="molecule type" value="Genomic_DNA"/>
</dbReference>
<feature type="domain" description="Mycothiol-dependent maleylpyruvate isomerase metal-binding" evidence="1">
    <location>
        <begin position="10"/>
        <end position="111"/>
    </location>
</feature>
<dbReference type="NCBIfam" id="TIGR03083">
    <property type="entry name" value="maleylpyruvate isomerase family mycothiol-dependent enzyme"/>
    <property type="match status" value="1"/>
</dbReference>